<sequence length="230" mass="24669">MSTLAAVRDRRPPTRTLVYWAAILNAQLLVVILYSLLVSGPPASLRGIFILVMPWVWLDVSWWAYRNTSLPRVTGRKRLVAGALAVGYFLVLAFAGGVLLPGIGERATGLRLVTYQIPPGFAPALLYSGERLVVNLIPYKTVGYLALAWLVYGTVADVSGSVGAGLLGLFSCVSCVLPVIAGVLTTVTGSAGFAATIGQQSYFLSTSVFLATVLLLRWRPTMADLSRLRP</sequence>
<organism evidence="3 4">
    <name type="scientific">Halosegnis rubeus</name>
    <dbReference type="NCBI Taxonomy" id="2212850"/>
    <lineage>
        <taxon>Archaea</taxon>
        <taxon>Methanobacteriati</taxon>
        <taxon>Methanobacteriota</taxon>
        <taxon>Stenosarchaea group</taxon>
        <taxon>Halobacteria</taxon>
        <taxon>Halobacteriales</taxon>
        <taxon>Natronomonadaceae</taxon>
        <taxon>Halosegnis</taxon>
    </lineage>
</organism>
<gene>
    <name evidence="2" type="ORF">DM867_07475</name>
    <name evidence="3" type="ORF">DMP03_02465</name>
</gene>
<keyword evidence="1" id="KW-0472">Membrane</keyword>
<dbReference type="EMBL" id="QJOW01000001">
    <property type="protein sequence ID" value="KAB7518245.1"/>
    <property type="molecule type" value="Genomic_DNA"/>
</dbReference>
<evidence type="ECO:0000256" key="1">
    <source>
        <dbReference type="SAM" id="Phobius"/>
    </source>
</evidence>
<dbReference type="InterPro" id="IPR055968">
    <property type="entry name" value="DUF7546"/>
</dbReference>
<reference evidence="4 5" key="1">
    <citation type="submission" date="2019-10" db="EMBL/GenBank/DDBJ databases">
        <title>Unraveling microbial dark matter from salterns through culturing: the case of the genus Halosegnis.</title>
        <authorList>
            <person name="Duran-Viseras A."/>
            <person name="Andrei A.-S."/>
            <person name="Vera-Gargallo B."/>
            <person name="Ghai R."/>
            <person name="Sanchez-Porro C."/>
            <person name="Ventosa A."/>
        </authorList>
    </citation>
    <scope>NUCLEOTIDE SEQUENCE [LARGE SCALE GENOMIC DNA]</scope>
    <source>
        <strain evidence="3 4">F17-44</strain>
        <strain evidence="2 5">F18-79</strain>
    </source>
</reference>
<name>A0A5N5UHS5_9EURY</name>
<feature type="transmembrane region" description="Helical" evidence="1">
    <location>
        <begin position="43"/>
        <end position="65"/>
    </location>
</feature>
<dbReference type="OrthoDB" id="308076at2157"/>
<dbReference type="RefSeq" id="WP_152119137.1">
    <property type="nucleotide sequence ID" value="NZ_QJOW01000001.1"/>
</dbReference>
<feature type="transmembrane region" description="Helical" evidence="1">
    <location>
        <begin position="136"/>
        <end position="155"/>
    </location>
</feature>
<protein>
    <submittedName>
        <fullName evidence="3">Uncharacterized protein</fullName>
    </submittedName>
</protein>
<accession>A0A5N5U8E9</accession>
<evidence type="ECO:0000313" key="2">
    <source>
        <dbReference type="EMBL" id="KAB7514936.1"/>
    </source>
</evidence>
<dbReference type="Proteomes" id="UP000326865">
    <property type="component" value="Unassembled WGS sequence"/>
</dbReference>
<evidence type="ECO:0000313" key="3">
    <source>
        <dbReference type="EMBL" id="KAB7518245.1"/>
    </source>
</evidence>
<comment type="caution">
    <text evidence="3">The sequence shown here is derived from an EMBL/GenBank/DDBJ whole genome shotgun (WGS) entry which is preliminary data.</text>
</comment>
<feature type="transmembrane region" description="Helical" evidence="1">
    <location>
        <begin position="201"/>
        <end position="218"/>
    </location>
</feature>
<feature type="transmembrane region" description="Helical" evidence="1">
    <location>
        <begin position="79"/>
        <end position="103"/>
    </location>
</feature>
<dbReference type="EMBL" id="QKKZ01000002">
    <property type="protein sequence ID" value="KAB7514936.1"/>
    <property type="molecule type" value="Genomic_DNA"/>
</dbReference>
<accession>A0A5N5UHS5</accession>
<evidence type="ECO:0000313" key="4">
    <source>
        <dbReference type="Proteomes" id="UP000326302"/>
    </source>
</evidence>
<dbReference type="Pfam" id="PF24412">
    <property type="entry name" value="DUF7546"/>
    <property type="match status" value="1"/>
</dbReference>
<keyword evidence="1" id="KW-1133">Transmembrane helix</keyword>
<dbReference type="AlphaFoldDB" id="A0A5N5UHS5"/>
<evidence type="ECO:0000313" key="5">
    <source>
        <dbReference type="Proteomes" id="UP000326865"/>
    </source>
</evidence>
<feature type="transmembrane region" description="Helical" evidence="1">
    <location>
        <begin position="17"/>
        <end position="37"/>
    </location>
</feature>
<keyword evidence="1" id="KW-0812">Transmembrane</keyword>
<feature type="transmembrane region" description="Helical" evidence="1">
    <location>
        <begin position="167"/>
        <end position="195"/>
    </location>
</feature>
<dbReference type="Proteomes" id="UP000326302">
    <property type="component" value="Unassembled WGS sequence"/>
</dbReference>
<keyword evidence="5" id="KW-1185">Reference proteome</keyword>
<proteinExistence type="predicted"/>